<organism evidence="2 3">
    <name type="scientific">Lachnoclostridium phocaeense</name>
    <dbReference type="NCBI Taxonomy" id="1871021"/>
    <lineage>
        <taxon>Bacteria</taxon>
        <taxon>Bacillati</taxon>
        <taxon>Bacillota</taxon>
        <taxon>Clostridia</taxon>
        <taxon>Lachnospirales</taxon>
        <taxon>Lachnospiraceae</taxon>
    </lineage>
</organism>
<accession>A0A921LDL4</accession>
<evidence type="ECO:0000313" key="2">
    <source>
        <dbReference type="EMBL" id="HJF94061.1"/>
    </source>
</evidence>
<dbReference type="Proteomes" id="UP000769156">
    <property type="component" value="Unassembled WGS sequence"/>
</dbReference>
<evidence type="ECO:0000259" key="1">
    <source>
        <dbReference type="Pfam" id="PF19909"/>
    </source>
</evidence>
<reference evidence="2" key="2">
    <citation type="submission" date="2021-09" db="EMBL/GenBank/DDBJ databases">
        <authorList>
            <person name="Gilroy R."/>
        </authorList>
    </citation>
    <scope>NUCLEOTIDE SEQUENCE</scope>
    <source>
        <strain evidence="2">ChiSjej5B23-16112</strain>
    </source>
</reference>
<feature type="domain" description="DUF6382" evidence="1">
    <location>
        <begin position="14"/>
        <end position="173"/>
    </location>
</feature>
<reference evidence="2" key="1">
    <citation type="journal article" date="2021" name="PeerJ">
        <title>Extensive microbial diversity within the chicken gut microbiome revealed by metagenomics and culture.</title>
        <authorList>
            <person name="Gilroy R."/>
            <person name="Ravi A."/>
            <person name="Getino M."/>
            <person name="Pursley I."/>
            <person name="Horton D.L."/>
            <person name="Alikhan N.F."/>
            <person name="Baker D."/>
            <person name="Gharbi K."/>
            <person name="Hall N."/>
            <person name="Watson M."/>
            <person name="Adriaenssens E.M."/>
            <person name="Foster-Nyarko E."/>
            <person name="Jarju S."/>
            <person name="Secka A."/>
            <person name="Antonio M."/>
            <person name="Oren A."/>
            <person name="Chaudhuri R.R."/>
            <person name="La Ragione R."/>
            <person name="Hildebrand F."/>
            <person name="Pallen M.J."/>
        </authorList>
    </citation>
    <scope>NUCLEOTIDE SEQUENCE</scope>
    <source>
        <strain evidence="2">ChiSjej5B23-16112</strain>
    </source>
</reference>
<gene>
    <name evidence="2" type="ORF">K8V82_04640</name>
</gene>
<dbReference type="Pfam" id="PF19909">
    <property type="entry name" value="DUF6382"/>
    <property type="match status" value="1"/>
</dbReference>
<protein>
    <submittedName>
        <fullName evidence="2">DUF6382 domain-containing protein</fullName>
    </submittedName>
</protein>
<evidence type="ECO:0000313" key="3">
    <source>
        <dbReference type="Proteomes" id="UP000769156"/>
    </source>
</evidence>
<name>A0A921LDL4_9FIRM</name>
<dbReference type="AlphaFoldDB" id="A0A921LDL4"/>
<comment type="caution">
    <text evidence="2">The sequence shown here is derived from an EMBL/GenBank/DDBJ whole genome shotgun (WGS) entry which is preliminary data.</text>
</comment>
<proteinExistence type="predicted"/>
<dbReference type="InterPro" id="IPR045962">
    <property type="entry name" value="DUF6382"/>
</dbReference>
<sequence>MDEKEYGIERVSIRRGLDTTFLVAECQGDYTEDYQMRMLEENNIGGLLCLRGHGEEGASIYEYDISGKTSLKTKYKENKIDMKEMLKFIESLLDVIREINAHLLCADHLLMDPEYIFWEDGTYFFCYYPGGQWNVWEAFHRLTESFVQWTDFRDDASVRTSFLLHKETMKENYSLHKIVRQIKEMQEVAKRKWERGTILDGREDQSDERTADRARAGYDTAEHDWITKQEAGSSIMRETENMWRPVREFLRRHKKPAWREWDGIFIDEEEL</sequence>
<dbReference type="EMBL" id="DYVY01000071">
    <property type="protein sequence ID" value="HJF94061.1"/>
    <property type="molecule type" value="Genomic_DNA"/>
</dbReference>